<name>A0ABS0KB06_9ACTN</name>
<dbReference type="InterPro" id="IPR036513">
    <property type="entry name" value="STAS_dom_sf"/>
</dbReference>
<dbReference type="RefSeq" id="WP_196924081.1">
    <property type="nucleotide sequence ID" value="NZ_JADOTY010000001.1"/>
</dbReference>
<dbReference type="EMBL" id="JADOTY010000001">
    <property type="protein sequence ID" value="MBG6105832.1"/>
    <property type="molecule type" value="Genomic_DNA"/>
</dbReference>
<protein>
    <submittedName>
        <fullName evidence="2">Anti-anti-sigma factor</fullName>
    </submittedName>
</protein>
<evidence type="ECO:0000313" key="2">
    <source>
        <dbReference type="EMBL" id="MBG6105832.1"/>
    </source>
</evidence>
<dbReference type="Gene3D" id="3.30.750.24">
    <property type="entry name" value="STAS domain"/>
    <property type="match status" value="1"/>
</dbReference>
<dbReference type="Proteomes" id="UP000631791">
    <property type="component" value="Unassembled WGS sequence"/>
</dbReference>
<dbReference type="Pfam" id="PF01740">
    <property type="entry name" value="STAS"/>
    <property type="match status" value="1"/>
</dbReference>
<sequence length="118" mass="12792">MSDVTVDVDTTTDGTLVIQPHGTLHAEDAVELRQTLVRVLRRIRPLRLVLDLHDLDDLDGINLGTLATACQLGDDHQVVVFLDHSSPSIAERLAAAGVPRHRLRHIGVPFQAGPTGNP</sequence>
<gene>
    <name evidence="2" type="ORF">IW249_006246</name>
</gene>
<evidence type="ECO:0000259" key="1">
    <source>
        <dbReference type="PROSITE" id="PS50801"/>
    </source>
</evidence>
<dbReference type="PROSITE" id="PS50801">
    <property type="entry name" value="STAS"/>
    <property type="match status" value="1"/>
</dbReference>
<proteinExistence type="predicted"/>
<keyword evidence="3" id="KW-1185">Reference proteome</keyword>
<dbReference type="SUPFAM" id="SSF52091">
    <property type="entry name" value="SpoIIaa-like"/>
    <property type="match status" value="1"/>
</dbReference>
<feature type="domain" description="STAS" evidence="1">
    <location>
        <begin position="13"/>
        <end position="98"/>
    </location>
</feature>
<accession>A0ABS0KB06</accession>
<organism evidence="2 3">
    <name type="scientific">Micromonospora vinacea</name>
    <dbReference type="NCBI Taxonomy" id="709878"/>
    <lineage>
        <taxon>Bacteria</taxon>
        <taxon>Bacillati</taxon>
        <taxon>Actinomycetota</taxon>
        <taxon>Actinomycetes</taxon>
        <taxon>Micromonosporales</taxon>
        <taxon>Micromonosporaceae</taxon>
        <taxon>Micromonospora</taxon>
    </lineage>
</organism>
<dbReference type="InterPro" id="IPR002645">
    <property type="entry name" value="STAS_dom"/>
</dbReference>
<evidence type="ECO:0000313" key="3">
    <source>
        <dbReference type="Proteomes" id="UP000631791"/>
    </source>
</evidence>
<comment type="caution">
    <text evidence="2">The sequence shown here is derived from an EMBL/GenBank/DDBJ whole genome shotgun (WGS) entry which is preliminary data.</text>
</comment>
<reference evidence="2 3" key="1">
    <citation type="submission" date="2020-11" db="EMBL/GenBank/DDBJ databases">
        <title>Sequencing the genomes of 1000 actinobacteria strains.</title>
        <authorList>
            <person name="Klenk H.-P."/>
        </authorList>
    </citation>
    <scope>NUCLEOTIDE SEQUENCE [LARGE SCALE GENOMIC DNA]</scope>
    <source>
        <strain evidence="2 3">DSM 101695</strain>
    </source>
</reference>